<dbReference type="InterPro" id="IPR025201">
    <property type="entry name" value="KdpD_TM"/>
</dbReference>
<dbReference type="CDD" id="cd00075">
    <property type="entry name" value="HATPase"/>
    <property type="match status" value="1"/>
</dbReference>
<evidence type="ECO:0000256" key="8">
    <source>
        <dbReference type="ARBA" id="ARBA00022777"/>
    </source>
</evidence>
<evidence type="ECO:0000256" key="12">
    <source>
        <dbReference type="ARBA" id="ARBA00023136"/>
    </source>
</evidence>
<evidence type="ECO:0000259" key="15">
    <source>
        <dbReference type="PROSITE" id="PS50109"/>
    </source>
</evidence>
<dbReference type="PANTHER" id="PTHR45569:SF1">
    <property type="entry name" value="SENSOR PROTEIN KDPD"/>
    <property type="match status" value="1"/>
</dbReference>
<evidence type="ECO:0000313" key="17">
    <source>
        <dbReference type="Proteomes" id="UP000326557"/>
    </source>
</evidence>
<dbReference type="EC" id="2.7.13.3" evidence="3"/>
<comment type="subcellular location">
    <subcellularLocation>
        <location evidence="2">Membrane</location>
        <topology evidence="2">Multi-pass membrane protein</topology>
    </subcellularLocation>
</comment>
<evidence type="ECO:0000256" key="5">
    <source>
        <dbReference type="ARBA" id="ARBA00022679"/>
    </source>
</evidence>
<dbReference type="Gene3D" id="3.40.50.300">
    <property type="entry name" value="P-loop containing nucleotide triphosphate hydrolases"/>
    <property type="match status" value="1"/>
</dbReference>
<dbReference type="InterPro" id="IPR004358">
    <property type="entry name" value="Sig_transdc_His_kin-like_C"/>
</dbReference>
<dbReference type="PROSITE" id="PS50109">
    <property type="entry name" value="HIS_KIN"/>
    <property type="match status" value="1"/>
</dbReference>
<dbReference type="InterPro" id="IPR005467">
    <property type="entry name" value="His_kinase_dom"/>
</dbReference>
<evidence type="ECO:0000256" key="11">
    <source>
        <dbReference type="ARBA" id="ARBA00023012"/>
    </source>
</evidence>
<sequence length="883" mass="96632">MSDSGRADALLADLPRDGRGRLKVFLGAAPGVGKTFAMLQAAHTQQRQGVKLIAGVVETHGRAETEALLGGLPQQPLVRSEYRGVTLEEMDLDGLLAAKPKLVLVDELAHTNAPGSRHAKRWQDIQELLAAGIDVYTTVNVQHLESLNDQVRGITGVQVRETLPDWVLQEAYELLLIDLPPRELLERLRDGKVYVPEQARAAIDAYFSQTNLTALRELAMQTAAAQVDNDLTQGYRQLGQAAPTVRGRLLVGVDGDAQAERLVRHASRVAQRRHLPWSLVHVDTGSVRDEQSRLRLQSAQQLAERLGGEVVLLRAGEVAKTLIQHATERRASLVLVGRSRQRLRRRLFGGGLAERLLRHARGLEINVIDNDHEQDPPRQRPAQSLVWFDYALALVATVLASALAWAVASVLPLPNISLVFLAAVLLVAVRSSLGPALACAALSFLTYDFLFIPPNFSFRIQREEDVLTLLFFLLMAALTGNLAARQRRQLQALRDTQEETTELLDLSRKLTAATDRQAVVNAAAHHLEGWSDLQLCLLNRDGQSGWKVETGGPLELSEAERAAADWAWQHDQPAGAGTGTLPFGRWWWWPLSVEDGPLALLGVCAKEGQTLSGQRRRLLTALSQPLAQALARAQLAEDLEAARLHGETEQLRSALLASVSHDLRTPLTSMRGSIDSLLALGEAIPLEDRRELLEGTRDEAERLDRYIQNLLDMTRLGHGALKLARDWVSPADIVGSSLNRLRAVLAPLQVSTDVPAELPLLYVHAALIEQALVNVLENAARFSPVHGRLQLRAGADENELFFSVSDEGPGIPEEERAKIFDMFYTAARGDRGGQGTGLGLAICQGMVGAHGGRISVGEGIEGRGTCITLHLPLQEQPAFESER</sequence>
<keyword evidence="10 14" id="KW-1133">Transmembrane helix</keyword>
<evidence type="ECO:0000256" key="3">
    <source>
        <dbReference type="ARBA" id="ARBA00012438"/>
    </source>
</evidence>
<dbReference type="FunFam" id="1.10.287.130:FF:000027">
    <property type="entry name" value="Sensor histidine kinase KdpD"/>
    <property type="match status" value="1"/>
</dbReference>
<dbReference type="InterPro" id="IPR003661">
    <property type="entry name" value="HisK_dim/P_dom"/>
</dbReference>
<dbReference type="PANTHER" id="PTHR45569">
    <property type="entry name" value="SENSOR PROTEIN KDPD"/>
    <property type="match status" value="1"/>
</dbReference>
<dbReference type="FunFam" id="3.40.50.300:FF:000483">
    <property type="entry name" value="Sensor histidine kinase KdpD"/>
    <property type="match status" value="1"/>
</dbReference>
<dbReference type="EMBL" id="CABVHP010000004">
    <property type="protein sequence ID" value="VVN90536.1"/>
    <property type="molecule type" value="Genomic_DNA"/>
</dbReference>
<dbReference type="SUPFAM" id="SSF52540">
    <property type="entry name" value="P-loop containing nucleoside triphosphate hydrolases"/>
    <property type="match status" value="1"/>
</dbReference>
<keyword evidence="11" id="KW-0902">Two-component regulatory system</keyword>
<keyword evidence="8" id="KW-0418">Kinase</keyword>
<dbReference type="Pfam" id="PF00512">
    <property type="entry name" value="HisKA"/>
    <property type="match status" value="1"/>
</dbReference>
<keyword evidence="7" id="KW-0547">Nucleotide-binding</keyword>
<dbReference type="Gene3D" id="3.40.50.620">
    <property type="entry name" value="HUPs"/>
    <property type="match status" value="1"/>
</dbReference>
<evidence type="ECO:0000256" key="4">
    <source>
        <dbReference type="ARBA" id="ARBA00022553"/>
    </source>
</evidence>
<feature type="transmembrane region" description="Helical" evidence="14">
    <location>
        <begin position="387"/>
        <end position="411"/>
    </location>
</feature>
<keyword evidence="4" id="KW-0597">Phosphoprotein</keyword>
<dbReference type="GO" id="GO:0005524">
    <property type="term" value="F:ATP binding"/>
    <property type="evidence" value="ECO:0007669"/>
    <property type="project" value="UniProtKB-KW"/>
</dbReference>
<dbReference type="InterPro" id="IPR006016">
    <property type="entry name" value="UspA"/>
</dbReference>
<evidence type="ECO:0000256" key="2">
    <source>
        <dbReference type="ARBA" id="ARBA00004141"/>
    </source>
</evidence>
<organism evidence="16 17">
    <name type="scientific">Pseudomonas fluorescens</name>
    <dbReference type="NCBI Taxonomy" id="294"/>
    <lineage>
        <taxon>Bacteria</taxon>
        <taxon>Pseudomonadati</taxon>
        <taxon>Pseudomonadota</taxon>
        <taxon>Gammaproteobacteria</taxon>
        <taxon>Pseudomonadales</taxon>
        <taxon>Pseudomonadaceae</taxon>
        <taxon>Pseudomonas</taxon>
    </lineage>
</organism>
<comment type="catalytic activity">
    <reaction evidence="1">
        <text>ATP + protein L-histidine = ADP + protein N-phospho-L-histidine.</text>
        <dbReference type="EC" id="2.7.13.3"/>
    </reaction>
</comment>
<evidence type="ECO:0000256" key="14">
    <source>
        <dbReference type="SAM" id="Phobius"/>
    </source>
</evidence>
<dbReference type="Gene3D" id="1.20.120.620">
    <property type="entry name" value="Backbone structure of the membrane domain of e. Coli histidine kinase receptor kdpd"/>
    <property type="match status" value="1"/>
</dbReference>
<dbReference type="InterPro" id="IPR038318">
    <property type="entry name" value="KdpD_sf"/>
</dbReference>
<evidence type="ECO:0000256" key="1">
    <source>
        <dbReference type="ARBA" id="ARBA00000085"/>
    </source>
</evidence>
<evidence type="ECO:0000256" key="13">
    <source>
        <dbReference type="ARBA" id="ARBA00057300"/>
    </source>
</evidence>
<dbReference type="Gene3D" id="3.30.450.40">
    <property type="match status" value="1"/>
</dbReference>
<keyword evidence="6 14" id="KW-0812">Transmembrane</keyword>
<dbReference type="Pfam" id="PF02518">
    <property type="entry name" value="HATPase_c"/>
    <property type="match status" value="1"/>
</dbReference>
<dbReference type="InterPro" id="IPR014729">
    <property type="entry name" value="Rossmann-like_a/b/a_fold"/>
</dbReference>
<evidence type="ECO:0000256" key="9">
    <source>
        <dbReference type="ARBA" id="ARBA00022840"/>
    </source>
</evidence>
<keyword evidence="9" id="KW-0067">ATP-binding</keyword>
<dbReference type="GO" id="GO:0005886">
    <property type="term" value="C:plasma membrane"/>
    <property type="evidence" value="ECO:0007669"/>
    <property type="project" value="TreeGrafter"/>
</dbReference>
<dbReference type="GO" id="GO:0042802">
    <property type="term" value="F:identical protein binding"/>
    <property type="evidence" value="ECO:0007669"/>
    <property type="project" value="UniProtKB-ARBA"/>
</dbReference>
<dbReference type="AlphaFoldDB" id="A0A5E7BF60"/>
<keyword evidence="12 14" id="KW-0472">Membrane</keyword>
<feature type="transmembrane region" description="Helical" evidence="14">
    <location>
        <begin position="466"/>
        <end position="484"/>
    </location>
</feature>
<dbReference type="SUPFAM" id="SSF55781">
    <property type="entry name" value="GAF domain-like"/>
    <property type="match status" value="1"/>
</dbReference>
<dbReference type="SMART" id="SM00388">
    <property type="entry name" value="HisKA"/>
    <property type="match status" value="1"/>
</dbReference>
<dbReference type="InterPro" id="IPR036890">
    <property type="entry name" value="HATPase_C_sf"/>
</dbReference>
<dbReference type="InterPro" id="IPR052023">
    <property type="entry name" value="Histidine_kinase_KdpD"/>
</dbReference>
<dbReference type="SUPFAM" id="SSF52402">
    <property type="entry name" value="Adenine nucleotide alpha hydrolases-like"/>
    <property type="match status" value="1"/>
</dbReference>
<gene>
    <name evidence="16" type="primary">kdpD_1</name>
    <name evidence="16" type="ORF">PS704_01849</name>
</gene>
<dbReference type="Proteomes" id="UP000326557">
    <property type="component" value="Unassembled WGS sequence"/>
</dbReference>
<dbReference type="InterPro" id="IPR027417">
    <property type="entry name" value="P-loop_NTPase"/>
</dbReference>
<comment type="function">
    <text evidence="13">Member of the two-component regulatory system KdpD/KdpE involved in the regulation of the kdp operon. KdpD may function as a membrane-associated protein kinase that phosphorylates KdpE in response to environmental signals.</text>
</comment>
<dbReference type="Gene3D" id="3.30.565.10">
    <property type="entry name" value="Histidine kinase-like ATPase, C-terminal domain"/>
    <property type="match status" value="1"/>
</dbReference>
<dbReference type="FunFam" id="3.30.565.10:FF:000042">
    <property type="entry name" value="Two-component sensor histidine kinase KdpD"/>
    <property type="match status" value="1"/>
</dbReference>
<dbReference type="CDD" id="cd00082">
    <property type="entry name" value="HisKA"/>
    <property type="match status" value="1"/>
</dbReference>
<feature type="transmembrane region" description="Helical" evidence="14">
    <location>
        <begin position="418"/>
        <end position="446"/>
    </location>
</feature>
<dbReference type="Pfam" id="PF00582">
    <property type="entry name" value="Usp"/>
    <property type="match status" value="1"/>
</dbReference>
<evidence type="ECO:0000256" key="10">
    <source>
        <dbReference type="ARBA" id="ARBA00022989"/>
    </source>
</evidence>
<dbReference type="SMART" id="SM00387">
    <property type="entry name" value="HATPase_c"/>
    <property type="match status" value="1"/>
</dbReference>
<protein>
    <recommendedName>
        <fullName evidence="3">histidine kinase</fullName>
        <ecNumber evidence="3">2.7.13.3</ecNumber>
    </recommendedName>
</protein>
<evidence type="ECO:0000256" key="7">
    <source>
        <dbReference type="ARBA" id="ARBA00022741"/>
    </source>
</evidence>
<keyword evidence="5 16" id="KW-0808">Transferase</keyword>
<dbReference type="InterPro" id="IPR003594">
    <property type="entry name" value="HATPase_dom"/>
</dbReference>
<dbReference type="Pfam" id="PF02702">
    <property type="entry name" value="KdpD"/>
    <property type="match status" value="1"/>
</dbReference>
<dbReference type="InterPro" id="IPR003852">
    <property type="entry name" value="Sig_transdc_His_kinase_KdpD_N"/>
</dbReference>
<feature type="domain" description="Histidine kinase" evidence="15">
    <location>
        <begin position="658"/>
        <end position="875"/>
    </location>
</feature>
<proteinExistence type="predicted"/>
<dbReference type="SUPFAM" id="SSF47384">
    <property type="entry name" value="Homodimeric domain of signal transducing histidine kinase"/>
    <property type="match status" value="1"/>
</dbReference>
<dbReference type="RefSeq" id="WP_150637820.1">
    <property type="nucleotide sequence ID" value="NZ_CABVHP010000004.1"/>
</dbReference>
<dbReference type="Pfam" id="PF13493">
    <property type="entry name" value="DUF4118"/>
    <property type="match status" value="1"/>
</dbReference>
<dbReference type="InterPro" id="IPR036097">
    <property type="entry name" value="HisK_dim/P_sf"/>
</dbReference>
<name>A0A5E7BF60_PSEFL</name>
<dbReference type="PRINTS" id="PR00344">
    <property type="entry name" value="BCTRLSENSOR"/>
</dbReference>
<dbReference type="SUPFAM" id="SSF55874">
    <property type="entry name" value="ATPase domain of HSP90 chaperone/DNA topoisomerase II/histidine kinase"/>
    <property type="match status" value="1"/>
</dbReference>
<dbReference type="InterPro" id="IPR029016">
    <property type="entry name" value="GAF-like_dom_sf"/>
</dbReference>
<dbReference type="Gene3D" id="1.10.287.130">
    <property type="match status" value="1"/>
</dbReference>
<dbReference type="GO" id="GO:0005737">
    <property type="term" value="C:cytoplasm"/>
    <property type="evidence" value="ECO:0007669"/>
    <property type="project" value="UniProtKB-ARBA"/>
</dbReference>
<reference evidence="16 17" key="1">
    <citation type="submission" date="2019-09" db="EMBL/GenBank/DDBJ databases">
        <authorList>
            <person name="Chandra G."/>
            <person name="Truman W A."/>
        </authorList>
    </citation>
    <scope>NUCLEOTIDE SEQUENCE [LARGE SCALE GENOMIC DNA]</scope>
    <source>
        <strain evidence="16">PS704</strain>
    </source>
</reference>
<dbReference type="OrthoDB" id="9806130at2"/>
<dbReference type="GO" id="GO:0000155">
    <property type="term" value="F:phosphorelay sensor kinase activity"/>
    <property type="evidence" value="ECO:0007669"/>
    <property type="project" value="InterPro"/>
</dbReference>
<evidence type="ECO:0000313" key="16">
    <source>
        <dbReference type="EMBL" id="VVN90536.1"/>
    </source>
</evidence>
<evidence type="ECO:0000256" key="6">
    <source>
        <dbReference type="ARBA" id="ARBA00022692"/>
    </source>
</evidence>
<accession>A0A5E7BF60</accession>